<gene>
    <name evidence="2" type="ORF">B9Q03_04915</name>
</gene>
<evidence type="ECO:0000256" key="1">
    <source>
        <dbReference type="ARBA" id="ARBA00006484"/>
    </source>
</evidence>
<name>A0A2R6AXS0_9ARCH</name>
<dbReference type="PROSITE" id="PS00061">
    <property type="entry name" value="ADH_SHORT"/>
    <property type="match status" value="1"/>
</dbReference>
<dbReference type="Pfam" id="PF13561">
    <property type="entry name" value="adh_short_C2"/>
    <property type="match status" value="1"/>
</dbReference>
<dbReference type="EMBL" id="NEXE01000033">
    <property type="protein sequence ID" value="PSN91157.1"/>
    <property type="molecule type" value="Genomic_DNA"/>
</dbReference>
<comment type="similarity">
    <text evidence="1">Belongs to the short-chain dehydrogenases/reductases (SDR) family.</text>
</comment>
<organism evidence="2 3">
    <name type="scientific">Candidatus Marsarchaeota G2 archaeon OSP_D</name>
    <dbReference type="NCBI Taxonomy" id="1978157"/>
    <lineage>
        <taxon>Archaea</taxon>
        <taxon>Candidatus Marsarchaeota</taxon>
        <taxon>Candidatus Marsarchaeota group 2</taxon>
    </lineage>
</organism>
<dbReference type="FunFam" id="3.40.50.720:FF:000084">
    <property type="entry name" value="Short-chain dehydrogenase reductase"/>
    <property type="match status" value="1"/>
</dbReference>
<dbReference type="Proteomes" id="UP000240322">
    <property type="component" value="Unassembled WGS sequence"/>
</dbReference>
<comment type="caution">
    <text evidence="2">The sequence shown here is derived from an EMBL/GenBank/DDBJ whole genome shotgun (WGS) entry which is preliminary data.</text>
</comment>
<dbReference type="Gene3D" id="3.40.50.720">
    <property type="entry name" value="NAD(P)-binding Rossmann-like Domain"/>
    <property type="match status" value="1"/>
</dbReference>
<dbReference type="AlphaFoldDB" id="A0A2R6AXS0"/>
<dbReference type="CDD" id="cd05233">
    <property type="entry name" value="SDR_c"/>
    <property type="match status" value="1"/>
</dbReference>
<accession>A0A2R6AXS0</accession>
<dbReference type="NCBIfam" id="NF005559">
    <property type="entry name" value="PRK07231.1"/>
    <property type="match status" value="1"/>
</dbReference>
<protein>
    <submittedName>
        <fullName evidence="2">Short-chain dehydrogenase</fullName>
    </submittedName>
</protein>
<proteinExistence type="inferred from homology"/>
<sequence length="267" mass="28670">MGLLDGRSAIVTGSSRGIGYEIARIFLREGAKVVINSRREADVSRAVTELSSGLGSPESVLGVAANVAVYEDCERLVNKCVSAFGRVDILVNNAGISLVKPSLELTPQEWDDIIRTNLSGAFYMSKLAAEHMKSNGGCIVNISSIFGLGGVPKRAAYCSSKHGLIGLTQVLATEWATYGIRVNCVSPGYILTEMDIKDSSVGEYSQDDIRLRTPMNRYGSVAEVAEVVLFLCSDKASYITGANLTVDGGWSAYTGWDRLLRQIKGLS</sequence>
<dbReference type="SUPFAM" id="SSF51735">
    <property type="entry name" value="NAD(P)-binding Rossmann-fold domains"/>
    <property type="match status" value="1"/>
</dbReference>
<dbReference type="InterPro" id="IPR050259">
    <property type="entry name" value="SDR"/>
</dbReference>
<evidence type="ECO:0000313" key="2">
    <source>
        <dbReference type="EMBL" id="PSN91157.1"/>
    </source>
</evidence>
<dbReference type="InterPro" id="IPR036291">
    <property type="entry name" value="NAD(P)-bd_dom_sf"/>
</dbReference>
<dbReference type="PANTHER" id="PTHR42879:SF2">
    <property type="entry name" value="3-OXOACYL-[ACYL-CARRIER-PROTEIN] REDUCTASE FABG"/>
    <property type="match status" value="1"/>
</dbReference>
<dbReference type="PANTHER" id="PTHR42879">
    <property type="entry name" value="3-OXOACYL-(ACYL-CARRIER-PROTEIN) REDUCTASE"/>
    <property type="match status" value="1"/>
</dbReference>
<dbReference type="PRINTS" id="PR00080">
    <property type="entry name" value="SDRFAMILY"/>
</dbReference>
<dbReference type="InterPro" id="IPR002347">
    <property type="entry name" value="SDR_fam"/>
</dbReference>
<dbReference type="InterPro" id="IPR020904">
    <property type="entry name" value="Sc_DH/Rdtase_CS"/>
</dbReference>
<evidence type="ECO:0000313" key="3">
    <source>
        <dbReference type="Proteomes" id="UP000240322"/>
    </source>
</evidence>
<reference evidence="2 3" key="1">
    <citation type="submission" date="2017-04" db="EMBL/GenBank/DDBJ databases">
        <title>Novel microbial lineages endemic to geothermal iron-oxide mats fill important gaps in the evolutionary history of Archaea.</title>
        <authorList>
            <person name="Jay Z.J."/>
            <person name="Beam J.P."/>
            <person name="Dlakic M."/>
            <person name="Rusch D.B."/>
            <person name="Kozubal M.A."/>
            <person name="Inskeep W.P."/>
        </authorList>
    </citation>
    <scope>NUCLEOTIDE SEQUENCE [LARGE SCALE GENOMIC DNA]</scope>
    <source>
        <strain evidence="2">OSP_D</strain>
    </source>
</reference>
<dbReference type="GO" id="GO:0032787">
    <property type="term" value="P:monocarboxylic acid metabolic process"/>
    <property type="evidence" value="ECO:0007669"/>
    <property type="project" value="UniProtKB-ARBA"/>
</dbReference>
<dbReference type="PRINTS" id="PR00081">
    <property type="entry name" value="GDHRDH"/>
</dbReference>